<keyword evidence="1" id="KW-1133">Transmembrane helix</keyword>
<evidence type="ECO:0000313" key="3">
    <source>
        <dbReference type="Proteomes" id="UP000237000"/>
    </source>
</evidence>
<comment type="caution">
    <text evidence="2">The sequence shown here is derived from an EMBL/GenBank/DDBJ whole genome shotgun (WGS) entry which is preliminary data.</text>
</comment>
<dbReference type="EMBL" id="JXTC01000601">
    <property type="protein sequence ID" value="PON44106.1"/>
    <property type="molecule type" value="Genomic_DNA"/>
</dbReference>
<keyword evidence="1" id="KW-0472">Membrane</keyword>
<dbReference type="InParanoid" id="A0A2P5B5R1"/>
<dbReference type="AlphaFoldDB" id="A0A2P5B5R1"/>
<name>A0A2P5B5R1_TREOI</name>
<protein>
    <submittedName>
        <fullName evidence="2">Uncharacterized protein</fullName>
    </submittedName>
</protein>
<feature type="transmembrane region" description="Helical" evidence="1">
    <location>
        <begin position="142"/>
        <end position="165"/>
    </location>
</feature>
<keyword evidence="1" id="KW-0812">Transmembrane</keyword>
<evidence type="ECO:0000256" key="1">
    <source>
        <dbReference type="SAM" id="Phobius"/>
    </source>
</evidence>
<dbReference type="Proteomes" id="UP000237000">
    <property type="component" value="Unassembled WGS sequence"/>
</dbReference>
<accession>A0A2P5B5R1</accession>
<evidence type="ECO:0000313" key="2">
    <source>
        <dbReference type="EMBL" id="PON44106.1"/>
    </source>
</evidence>
<keyword evidence="3" id="KW-1185">Reference proteome</keyword>
<reference evidence="3" key="1">
    <citation type="submission" date="2016-06" db="EMBL/GenBank/DDBJ databases">
        <title>Parallel loss of symbiosis genes in relatives of nitrogen-fixing non-legume Parasponia.</title>
        <authorList>
            <person name="Van Velzen R."/>
            <person name="Holmer R."/>
            <person name="Bu F."/>
            <person name="Rutten L."/>
            <person name="Van Zeijl A."/>
            <person name="Liu W."/>
            <person name="Santuari L."/>
            <person name="Cao Q."/>
            <person name="Sharma T."/>
            <person name="Shen D."/>
            <person name="Roswanjaya Y."/>
            <person name="Wardhani T."/>
            <person name="Kalhor M.S."/>
            <person name="Jansen J."/>
            <person name="Van den Hoogen J."/>
            <person name="Gungor B."/>
            <person name="Hartog M."/>
            <person name="Hontelez J."/>
            <person name="Verver J."/>
            <person name="Yang W.-C."/>
            <person name="Schijlen E."/>
            <person name="Repin R."/>
            <person name="Schilthuizen M."/>
            <person name="Schranz E."/>
            <person name="Heidstra R."/>
            <person name="Miyata K."/>
            <person name="Fedorova E."/>
            <person name="Kohlen W."/>
            <person name="Bisseling T."/>
            <person name="Smit S."/>
            <person name="Geurts R."/>
        </authorList>
    </citation>
    <scope>NUCLEOTIDE SEQUENCE [LARGE SCALE GENOMIC DNA]</scope>
    <source>
        <strain evidence="3">cv. RG33-2</strain>
    </source>
</reference>
<gene>
    <name evidence="2" type="ORF">TorRG33x02_331930</name>
</gene>
<dbReference type="OrthoDB" id="10290166at2759"/>
<proteinExistence type="predicted"/>
<sequence>MSTSTTSTSSSSSVGSNVAPNEFQHWEFTLTLSQGEVDGKFLWIPQSAVMSHLSQADIGNLHLDKMVSIHLRCLNNSEWYEMQLKSVCPHISDLELSCWKDRITGQIEKTFFDDFPLRRHAKLGFFWEQGFLFFQVLKLGMYIYYHILIPLFIILNKNFFFFSLYNAE</sequence>
<organism evidence="2 3">
    <name type="scientific">Trema orientale</name>
    <name type="common">Charcoal tree</name>
    <name type="synonym">Celtis orientalis</name>
    <dbReference type="NCBI Taxonomy" id="63057"/>
    <lineage>
        <taxon>Eukaryota</taxon>
        <taxon>Viridiplantae</taxon>
        <taxon>Streptophyta</taxon>
        <taxon>Embryophyta</taxon>
        <taxon>Tracheophyta</taxon>
        <taxon>Spermatophyta</taxon>
        <taxon>Magnoliopsida</taxon>
        <taxon>eudicotyledons</taxon>
        <taxon>Gunneridae</taxon>
        <taxon>Pentapetalae</taxon>
        <taxon>rosids</taxon>
        <taxon>fabids</taxon>
        <taxon>Rosales</taxon>
        <taxon>Cannabaceae</taxon>
        <taxon>Trema</taxon>
    </lineage>
</organism>